<evidence type="ECO:0000313" key="1">
    <source>
        <dbReference type="EMBL" id="QTA90860.1"/>
    </source>
</evidence>
<dbReference type="EMBL" id="CP061800">
    <property type="protein sequence ID" value="QTA90860.1"/>
    <property type="molecule type" value="Genomic_DNA"/>
</dbReference>
<dbReference type="AlphaFoldDB" id="A0A975BSM5"/>
<gene>
    <name evidence="1" type="ORF">dnm_069220</name>
</gene>
<keyword evidence="2" id="KW-1185">Reference proteome</keyword>
<accession>A0A975BSM5</accession>
<dbReference type="KEGG" id="dmm:dnm_069220"/>
<organism evidence="1 2">
    <name type="scientific">Desulfonema magnum</name>
    <dbReference type="NCBI Taxonomy" id="45655"/>
    <lineage>
        <taxon>Bacteria</taxon>
        <taxon>Pseudomonadati</taxon>
        <taxon>Thermodesulfobacteriota</taxon>
        <taxon>Desulfobacteria</taxon>
        <taxon>Desulfobacterales</taxon>
        <taxon>Desulfococcaceae</taxon>
        <taxon>Desulfonema</taxon>
    </lineage>
</organism>
<name>A0A975BSM5_9BACT</name>
<dbReference type="Proteomes" id="UP000663722">
    <property type="component" value="Chromosome"/>
</dbReference>
<reference evidence="1" key="1">
    <citation type="journal article" date="2021" name="Microb. Physiol.">
        <title>Proteogenomic Insights into the Physiology of Marine, Sulfate-Reducing, Filamentous Desulfonema limicola and Desulfonema magnum.</title>
        <authorList>
            <person name="Schnaars V."/>
            <person name="Wohlbrand L."/>
            <person name="Scheve S."/>
            <person name="Hinrichs C."/>
            <person name="Reinhardt R."/>
            <person name="Rabus R."/>
        </authorList>
    </citation>
    <scope>NUCLEOTIDE SEQUENCE</scope>
    <source>
        <strain evidence="1">4be13</strain>
    </source>
</reference>
<proteinExistence type="predicted"/>
<protein>
    <submittedName>
        <fullName evidence="1">Uncharacterized protein</fullName>
    </submittedName>
</protein>
<sequence>MPNCLPDGVCNVCRTGFATPSETFGGGDPKTSRTGLQTPSGKYCQTASLALRMFKTDTKKKEML</sequence>
<evidence type="ECO:0000313" key="2">
    <source>
        <dbReference type="Proteomes" id="UP000663722"/>
    </source>
</evidence>